<sequence>MLFFFHGLKTKSEPAQSLYLYVLLLMPRCSRSNLLSLTDSIQRFLKILILMTLFGYNIVFATLEGTLSLSQTDTLLFSYCSFSINKAGLDRSTHLKLNTFFSKVKAFKLSGFGQNY</sequence>
<proteinExistence type="predicted"/>
<accession>A0A0X3NPT9</accession>
<gene>
    <name evidence="1" type="ORF">TR105139</name>
</gene>
<name>A0A0X3NPT9_SCHSO</name>
<dbReference type="AlphaFoldDB" id="A0A0X3NPT9"/>
<protein>
    <submittedName>
        <fullName evidence="1">Uncharacterized protein</fullName>
    </submittedName>
</protein>
<reference evidence="1" key="1">
    <citation type="submission" date="2016-01" db="EMBL/GenBank/DDBJ databases">
        <title>Reference transcriptome for the parasite Schistocephalus solidus: insights into the molecular evolution of parasitism.</title>
        <authorList>
            <person name="Hebert F.O."/>
            <person name="Grambauer S."/>
            <person name="Barber I."/>
            <person name="Landry C.R."/>
            <person name="Aubin-Horth N."/>
        </authorList>
    </citation>
    <scope>NUCLEOTIDE SEQUENCE</scope>
</reference>
<dbReference type="EMBL" id="GEEE01023678">
    <property type="protein sequence ID" value="JAP39547.1"/>
    <property type="molecule type" value="Transcribed_RNA"/>
</dbReference>
<organism evidence="1">
    <name type="scientific">Schistocephalus solidus</name>
    <name type="common">Tapeworm</name>
    <dbReference type="NCBI Taxonomy" id="70667"/>
    <lineage>
        <taxon>Eukaryota</taxon>
        <taxon>Metazoa</taxon>
        <taxon>Spiralia</taxon>
        <taxon>Lophotrochozoa</taxon>
        <taxon>Platyhelminthes</taxon>
        <taxon>Cestoda</taxon>
        <taxon>Eucestoda</taxon>
        <taxon>Diphyllobothriidea</taxon>
        <taxon>Diphyllobothriidae</taxon>
        <taxon>Schistocephalus</taxon>
    </lineage>
</organism>
<evidence type="ECO:0000313" key="1">
    <source>
        <dbReference type="EMBL" id="JAP39547.1"/>
    </source>
</evidence>